<dbReference type="PANTHER" id="PTHR30472:SF25">
    <property type="entry name" value="ABC TRANSPORTER PERMEASE PROTEIN MJ0876-RELATED"/>
    <property type="match status" value="1"/>
</dbReference>
<dbReference type="PANTHER" id="PTHR30472">
    <property type="entry name" value="FERRIC ENTEROBACTIN TRANSPORT SYSTEM PERMEASE PROTEIN"/>
    <property type="match status" value="1"/>
</dbReference>
<feature type="chain" id="PRO_5037126062" evidence="9">
    <location>
        <begin position="25"/>
        <end position="320"/>
    </location>
</feature>
<dbReference type="AlphaFoldDB" id="A0A918JD38"/>
<evidence type="ECO:0000256" key="1">
    <source>
        <dbReference type="ARBA" id="ARBA00004651"/>
    </source>
</evidence>
<evidence type="ECO:0000256" key="9">
    <source>
        <dbReference type="SAM" id="SignalP"/>
    </source>
</evidence>
<feature type="transmembrane region" description="Helical" evidence="8">
    <location>
        <begin position="230"/>
        <end position="256"/>
    </location>
</feature>
<keyword evidence="9" id="KW-0732">Signal</keyword>
<dbReference type="EMBL" id="BMXP01000001">
    <property type="protein sequence ID" value="GGW75154.1"/>
    <property type="molecule type" value="Genomic_DNA"/>
</dbReference>
<keyword evidence="4" id="KW-1003">Cell membrane</keyword>
<dbReference type="CDD" id="cd06550">
    <property type="entry name" value="TM_ABC_iron-siderophores_like"/>
    <property type="match status" value="1"/>
</dbReference>
<dbReference type="GO" id="GO:0033214">
    <property type="term" value="P:siderophore-iron import into cell"/>
    <property type="evidence" value="ECO:0007669"/>
    <property type="project" value="TreeGrafter"/>
</dbReference>
<dbReference type="Gene3D" id="1.10.3470.10">
    <property type="entry name" value="ABC transporter involved in vitamin B12 uptake, BtuC"/>
    <property type="match status" value="1"/>
</dbReference>
<keyword evidence="11" id="KW-1185">Reference proteome</keyword>
<feature type="transmembrane region" description="Helical" evidence="8">
    <location>
        <begin position="136"/>
        <end position="158"/>
    </location>
</feature>
<feature type="transmembrane region" description="Helical" evidence="8">
    <location>
        <begin position="203"/>
        <end position="224"/>
    </location>
</feature>
<feature type="transmembrane region" description="Helical" evidence="8">
    <location>
        <begin position="293"/>
        <end position="314"/>
    </location>
</feature>
<keyword evidence="6 8" id="KW-1133">Transmembrane helix</keyword>
<feature type="transmembrane region" description="Helical" evidence="8">
    <location>
        <begin position="76"/>
        <end position="98"/>
    </location>
</feature>
<evidence type="ECO:0000256" key="3">
    <source>
        <dbReference type="ARBA" id="ARBA00022448"/>
    </source>
</evidence>
<proteinExistence type="inferred from homology"/>
<keyword evidence="7 8" id="KW-0472">Membrane</keyword>
<dbReference type="GO" id="GO:0022857">
    <property type="term" value="F:transmembrane transporter activity"/>
    <property type="evidence" value="ECO:0007669"/>
    <property type="project" value="InterPro"/>
</dbReference>
<evidence type="ECO:0000256" key="6">
    <source>
        <dbReference type="ARBA" id="ARBA00022989"/>
    </source>
</evidence>
<reference evidence="10" key="2">
    <citation type="submission" date="2020-09" db="EMBL/GenBank/DDBJ databases">
        <authorList>
            <person name="Sun Q."/>
            <person name="Kim S."/>
        </authorList>
    </citation>
    <scope>NUCLEOTIDE SEQUENCE</scope>
    <source>
        <strain evidence="10">KCTC 22164</strain>
    </source>
</reference>
<dbReference type="InterPro" id="IPR037294">
    <property type="entry name" value="ABC_BtuC-like"/>
</dbReference>
<dbReference type="InterPro" id="IPR000522">
    <property type="entry name" value="ABC_transptr_permease_BtuC"/>
</dbReference>
<evidence type="ECO:0000313" key="11">
    <source>
        <dbReference type="Proteomes" id="UP000631300"/>
    </source>
</evidence>
<keyword evidence="5 8" id="KW-0812">Transmembrane</keyword>
<reference evidence="10" key="1">
    <citation type="journal article" date="2014" name="Int. J. Syst. Evol. Microbiol.">
        <title>Complete genome sequence of Corynebacterium casei LMG S-19264T (=DSM 44701T), isolated from a smear-ripened cheese.</title>
        <authorList>
            <consortium name="US DOE Joint Genome Institute (JGI-PGF)"/>
            <person name="Walter F."/>
            <person name="Albersmeier A."/>
            <person name="Kalinowski J."/>
            <person name="Ruckert C."/>
        </authorList>
    </citation>
    <scope>NUCLEOTIDE SEQUENCE</scope>
    <source>
        <strain evidence="10">KCTC 22164</strain>
    </source>
</reference>
<keyword evidence="3" id="KW-0813">Transport</keyword>
<feature type="transmembrane region" description="Helical" evidence="8">
    <location>
        <begin position="268"/>
        <end position="287"/>
    </location>
</feature>
<feature type="transmembrane region" description="Helical" evidence="8">
    <location>
        <begin position="48"/>
        <end position="69"/>
    </location>
</feature>
<feature type="transmembrane region" description="Helical" evidence="8">
    <location>
        <begin position="178"/>
        <end position="196"/>
    </location>
</feature>
<feature type="signal peptide" evidence="9">
    <location>
        <begin position="1"/>
        <end position="24"/>
    </location>
</feature>
<name>A0A918JD38_9ALTE</name>
<dbReference type="GO" id="GO:0005886">
    <property type="term" value="C:plasma membrane"/>
    <property type="evidence" value="ECO:0007669"/>
    <property type="project" value="UniProtKB-SubCell"/>
</dbReference>
<dbReference type="RefSeq" id="WP_189403428.1">
    <property type="nucleotide sequence ID" value="NZ_BMXP01000001.1"/>
</dbReference>
<comment type="similarity">
    <text evidence="2">Belongs to the binding-protein-dependent transport system permease family. FecCD subfamily.</text>
</comment>
<accession>A0A918JD38</accession>
<evidence type="ECO:0000256" key="4">
    <source>
        <dbReference type="ARBA" id="ARBA00022475"/>
    </source>
</evidence>
<evidence type="ECO:0000313" key="10">
    <source>
        <dbReference type="EMBL" id="GGW75154.1"/>
    </source>
</evidence>
<feature type="transmembrane region" description="Helical" evidence="8">
    <location>
        <begin position="104"/>
        <end position="124"/>
    </location>
</feature>
<comment type="caution">
    <text evidence="10">The sequence shown here is derived from an EMBL/GenBank/DDBJ whole genome shotgun (WGS) entry which is preliminary data.</text>
</comment>
<evidence type="ECO:0000256" key="2">
    <source>
        <dbReference type="ARBA" id="ARBA00007935"/>
    </source>
</evidence>
<dbReference type="Proteomes" id="UP000631300">
    <property type="component" value="Unassembled WGS sequence"/>
</dbReference>
<evidence type="ECO:0000256" key="7">
    <source>
        <dbReference type="ARBA" id="ARBA00023136"/>
    </source>
</evidence>
<evidence type="ECO:0000256" key="5">
    <source>
        <dbReference type="ARBA" id="ARBA00022692"/>
    </source>
</evidence>
<dbReference type="Pfam" id="PF01032">
    <property type="entry name" value="FecCD"/>
    <property type="match status" value="1"/>
</dbReference>
<protein>
    <submittedName>
        <fullName evidence="10">Heme ABC transporter permease</fullName>
    </submittedName>
</protein>
<gene>
    <name evidence="10" type="ORF">GCM10007391_04200</name>
</gene>
<dbReference type="SUPFAM" id="SSF81345">
    <property type="entry name" value="ABC transporter involved in vitamin B12 uptake, BtuC"/>
    <property type="match status" value="1"/>
</dbReference>
<sequence length="320" mass="33312">MNGNKRRLLILLFACLFCAAGILAVTLESDAGADVKQHIILHLQLPMITTAALVGAVLCVSAGSLQIVLRNPLADPGLIGISSGASLVAAVLLLLPGLSVAVPFQYLLPLGCFIGALISTFIIYRIASRLQGAAMAVILAGITISTLAGAAIAWLYMFSDAQSLRNLTFWLMGNLYQTDWHVLAISGPVMLGSIVFQLRQAKALNWLYGGDVAAAAAGTSPQQLSVHCLLAAAIGVGAAVAVAGSIAFLGLLVPHLLRLTIGFDNRRVLPAAALSGALVLLIVALLTELTASVTFPVSMLTATVGGPLMLYALYRGQYRL</sequence>
<organism evidence="10 11">
    <name type="scientific">Alteromonas halophila</name>
    <dbReference type="NCBI Taxonomy" id="516698"/>
    <lineage>
        <taxon>Bacteria</taxon>
        <taxon>Pseudomonadati</taxon>
        <taxon>Pseudomonadota</taxon>
        <taxon>Gammaproteobacteria</taxon>
        <taxon>Alteromonadales</taxon>
        <taxon>Alteromonadaceae</taxon>
        <taxon>Alteromonas/Salinimonas group</taxon>
        <taxon>Alteromonas</taxon>
    </lineage>
</organism>
<comment type="subcellular location">
    <subcellularLocation>
        <location evidence="1">Cell membrane</location>
        <topology evidence="1">Multi-pass membrane protein</topology>
    </subcellularLocation>
</comment>
<evidence type="ECO:0000256" key="8">
    <source>
        <dbReference type="SAM" id="Phobius"/>
    </source>
</evidence>